<keyword evidence="2" id="KW-0378">Hydrolase</keyword>
<dbReference type="Proteomes" id="UP000823749">
    <property type="component" value="Chromosome 1"/>
</dbReference>
<dbReference type="Pfam" id="PF01582">
    <property type="entry name" value="TIR"/>
    <property type="match status" value="1"/>
</dbReference>
<accession>A0AAV6LS74</accession>
<dbReference type="PANTHER" id="PTHR32009:SF39">
    <property type="entry name" value="TIR DOMAIN-CONTAINING PROTEIN"/>
    <property type="match status" value="1"/>
</dbReference>
<dbReference type="SUPFAM" id="SSF52200">
    <property type="entry name" value="Toll/Interleukin receptor TIR domain"/>
    <property type="match status" value="1"/>
</dbReference>
<dbReference type="AlphaFoldDB" id="A0AAV6LS74"/>
<dbReference type="InterPro" id="IPR000157">
    <property type="entry name" value="TIR_dom"/>
</dbReference>
<comment type="caution">
    <text evidence="6">The sequence shown here is derived from an EMBL/GenBank/DDBJ whole genome shotgun (WGS) entry which is preliminary data.</text>
</comment>
<dbReference type="Gene3D" id="3.40.50.10140">
    <property type="entry name" value="Toll/interleukin-1 receptor homology (TIR) domain"/>
    <property type="match status" value="1"/>
</dbReference>
<proteinExistence type="predicted"/>
<gene>
    <name evidence="6" type="ORF">RHGRI_002478</name>
</gene>
<name>A0AAV6LS74_9ERIC</name>
<evidence type="ECO:0000256" key="1">
    <source>
        <dbReference type="ARBA" id="ARBA00011982"/>
    </source>
</evidence>
<dbReference type="InterPro" id="IPR035897">
    <property type="entry name" value="Toll_tir_struct_dom_sf"/>
</dbReference>
<evidence type="ECO:0000256" key="2">
    <source>
        <dbReference type="ARBA" id="ARBA00022801"/>
    </source>
</evidence>
<evidence type="ECO:0000313" key="6">
    <source>
        <dbReference type="EMBL" id="KAG5566936.1"/>
    </source>
</evidence>
<comment type="catalytic activity">
    <reaction evidence="4">
        <text>NAD(+) + H2O = ADP-D-ribose + nicotinamide + H(+)</text>
        <dbReference type="Rhea" id="RHEA:16301"/>
        <dbReference type="ChEBI" id="CHEBI:15377"/>
        <dbReference type="ChEBI" id="CHEBI:15378"/>
        <dbReference type="ChEBI" id="CHEBI:17154"/>
        <dbReference type="ChEBI" id="CHEBI:57540"/>
        <dbReference type="ChEBI" id="CHEBI:57967"/>
        <dbReference type="EC" id="3.2.2.6"/>
    </reaction>
    <physiologicalReaction direction="left-to-right" evidence="4">
        <dbReference type="Rhea" id="RHEA:16302"/>
    </physiologicalReaction>
</comment>
<evidence type="ECO:0000256" key="3">
    <source>
        <dbReference type="ARBA" id="ARBA00023027"/>
    </source>
</evidence>
<reference evidence="6" key="1">
    <citation type="submission" date="2020-08" db="EMBL/GenBank/DDBJ databases">
        <title>Plant Genome Project.</title>
        <authorList>
            <person name="Zhang R.-G."/>
        </authorList>
    </citation>
    <scope>NUCLEOTIDE SEQUENCE</scope>
    <source>
        <strain evidence="6">WSP0</strain>
        <tissue evidence="6">Leaf</tissue>
    </source>
</reference>
<keyword evidence="3" id="KW-0520">NAD</keyword>
<dbReference type="GO" id="GO:0007165">
    <property type="term" value="P:signal transduction"/>
    <property type="evidence" value="ECO:0007669"/>
    <property type="project" value="InterPro"/>
</dbReference>
<evidence type="ECO:0000259" key="5">
    <source>
        <dbReference type="Pfam" id="PF01582"/>
    </source>
</evidence>
<keyword evidence="7" id="KW-1185">Reference proteome</keyword>
<feature type="domain" description="TIR" evidence="5">
    <location>
        <begin position="65"/>
        <end position="115"/>
    </location>
</feature>
<dbReference type="EC" id="3.2.2.6" evidence="1"/>
<dbReference type="PANTHER" id="PTHR32009">
    <property type="entry name" value="TMV RESISTANCE PROTEIN N-LIKE"/>
    <property type="match status" value="1"/>
</dbReference>
<evidence type="ECO:0000313" key="7">
    <source>
        <dbReference type="Proteomes" id="UP000823749"/>
    </source>
</evidence>
<sequence length="137" mass="15801">MEGSTGGPSATFRRISETSPPPPPLVLVLRATKKCAECIIHFGKTIVLLYQFLKQCLQKTDFIFKIFVIVLSKNYSNSTACLFELQMILEQWKMSDHFVLPVFYEGDPSEVKKQAKHLHFKKLGFDHNFLLFRFLLS</sequence>
<dbReference type="EMBL" id="JACTNZ010000001">
    <property type="protein sequence ID" value="KAG5566936.1"/>
    <property type="molecule type" value="Genomic_DNA"/>
</dbReference>
<organism evidence="6 7">
    <name type="scientific">Rhododendron griersonianum</name>
    <dbReference type="NCBI Taxonomy" id="479676"/>
    <lineage>
        <taxon>Eukaryota</taxon>
        <taxon>Viridiplantae</taxon>
        <taxon>Streptophyta</taxon>
        <taxon>Embryophyta</taxon>
        <taxon>Tracheophyta</taxon>
        <taxon>Spermatophyta</taxon>
        <taxon>Magnoliopsida</taxon>
        <taxon>eudicotyledons</taxon>
        <taxon>Gunneridae</taxon>
        <taxon>Pentapetalae</taxon>
        <taxon>asterids</taxon>
        <taxon>Ericales</taxon>
        <taxon>Ericaceae</taxon>
        <taxon>Ericoideae</taxon>
        <taxon>Rhodoreae</taxon>
        <taxon>Rhododendron</taxon>
    </lineage>
</organism>
<protein>
    <recommendedName>
        <fullName evidence="1">ADP-ribosyl cyclase/cyclic ADP-ribose hydrolase</fullName>
        <ecNumber evidence="1">3.2.2.6</ecNumber>
    </recommendedName>
</protein>
<dbReference type="GO" id="GO:0061809">
    <property type="term" value="F:NAD+ nucleosidase activity, cyclic ADP-ribose generating"/>
    <property type="evidence" value="ECO:0007669"/>
    <property type="project" value="UniProtKB-EC"/>
</dbReference>
<evidence type="ECO:0000256" key="4">
    <source>
        <dbReference type="ARBA" id="ARBA00047304"/>
    </source>
</evidence>